<accession>A0A0D9VUX6</accession>
<reference evidence="1 2" key="1">
    <citation type="submission" date="2012-08" db="EMBL/GenBank/DDBJ databases">
        <title>Oryza genome evolution.</title>
        <authorList>
            <person name="Wing R.A."/>
        </authorList>
    </citation>
    <scope>NUCLEOTIDE SEQUENCE</scope>
</reference>
<evidence type="ECO:0000313" key="1">
    <source>
        <dbReference type="EnsemblPlants" id="LPERR03G17510.1"/>
    </source>
</evidence>
<protein>
    <submittedName>
        <fullName evidence="1">Uncharacterized protein</fullName>
    </submittedName>
</protein>
<dbReference type="Proteomes" id="UP000032180">
    <property type="component" value="Chromosome 3"/>
</dbReference>
<dbReference type="HOGENOM" id="CLU_3377746_0_0_1"/>
<dbReference type="AlphaFoldDB" id="A0A0D9VUX6"/>
<keyword evidence="2" id="KW-1185">Reference proteome</keyword>
<reference evidence="1" key="3">
    <citation type="submission" date="2015-04" db="UniProtKB">
        <authorList>
            <consortium name="EnsemblPlants"/>
        </authorList>
    </citation>
    <scope>IDENTIFICATION</scope>
</reference>
<proteinExistence type="predicted"/>
<dbReference type="Gramene" id="LPERR03G17510.1">
    <property type="protein sequence ID" value="LPERR03G17510.1"/>
    <property type="gene ID" value="LPERR03G17510"/>
</dbReference>
<reference evidence="2" key="2">
    <citation type="submission" date="2013-12" db="EMBL/GenBank/DDBJ databases">
        <authorList>
            <person name="Yu Y."/>
            <person name="Lee S."/>
            <person name="de Baynast K."/>
            <person name="Wissotski M."/>
            <person name="Liu L."/>
            <person name="Talag J."/>
            <person name="Goicoechea J."/>
            <person name="Angelova A."/>
            <person name="Jetty R."/>
            <person name="Kudrna D."/>
            <person name="Golser W."/>
            <person name="Rivera L."/>
            <person name="Zhang J."/>
            <person name="Wing R."/>
        </authorList>
    </citation>
    <scope>NUCLEOTIDE SEQUENCE</scope>
</reference>
<organism evidence="1 2">
    <name type="scientific">Leersia perrieri</name>
    <dbReference type="NCBI Taxonomy" id="77586"/>
    <lineage>
        <taxon>Eukaryota</taxon>
        <taxon>Viridiplantae</taxon>
        <taxon>Streptophyta</taxon>
        <taxon>Embryophyta</taxon>
        <taxon>Tracheophyta</taxon>
        <taxon>Spermatophyta</taxon>
        <taxon>Magnoliopsida</taxon>
        <taxon>Liliopsida</taxon>
        <taxon>Poales</taxon>
        <taxon>Poaceae</taxon>
        <taxon>BOP clade</taxon>
        <taxon>Oryzoideae</taxon>
        <taxon>Oryzeae</taxon>
        <taxon>Oryzinae</taxon>
        <taxon>Leersia</taxon>
    </lineage>
</organism>
<dbReference type="EnsemblPlants" id="LPERR03G17510.1">
    <property type="protein sequence ID" value="LPERR03G17510.1"/>
    <property type="gene ID" value="LPERR03G17510"/>
</dbReference>
<sequence length="34" mass="3847">MKNNCSVFKANRNDKNLEGVATPFFSEKNSIIET</sequence>
<name>A0A0D9VUX6_9ORYZ</name>
<evidence type="ECO:0000313" key="2">
    <source>
        <dbReference type="Proteomes" id="UP000032180"/>
    </source>
</evidence>